<keyword evidence="2" id="KW-0472">Membrane</keyword>
<dbReference type="EMBL" id="CP000544">
    <property type="protein sequence ID" value="ABM61391.1"/>
    <property type="molecule type" value="Genomic_DNA"/>
</dbReference>
<evidence type="ECO:0000313" key="3">
    <source>
        <dbReference type="EMBL" id="ABM61391.1"/>
    </source>
</evidence>
<keyword evidence="2" id="KW-0812">Transmembrane</keyword>
<dbReference type="RefSeq" id="WP_011813414.1">
    <property type="nucleotide sequence ID" value="NC_008789.1"/>
</dbReference>
<dbReference type="HOGENOM" id="CLU_1014771_0_0_6"/>
<keyword evidence="2" id="KW-1133">Transmembrane helix</keyword>
<accession>A1WUM9</accession>
<feature type="region of interest" description="Disordered" evidence="1">
    <location>
        <begin position="249"/>
        <end position="274"/>
    </location>
</feature>
<keyword evidence="4" id="KW-1185">Reference proteome</keyword>
<organism evidence="3 4">
    <name type="scientific">Halorhodospira halophila (strain DSM 244 / SL1)</name>
    <name type="common">Ectothiorhodospira halophila (strain DSM 244 / SL1)</name>
    <dbReference type="NCBI Taxonomy" id="349124"/>
    <lineage>
        <taxon>Bacteria</taxon>
        <taxon>Pseudomonadati</taxon>
        <taxon>Pseudomonadota</taxon>
        <taxon>Gammaproteobacteria</taxon>
        <taxon>Chromatiales</taxon>
        <taxon>Ectothiorhodospiraceae</taxon>
        <taxon>Halorhodospira</taxon>
    </lineage>
</organism>
<feature type="transmembrane region" description="Helical" evidence="2">
    <location>
        <begin position="76"/>
        <end position="97"/>
    </location>
</feature>
<dbReference type="AlphaFoldDB" id="A1WUM9"/>
<proteinExistence type="predicted"/>
<reference evidence="4" key="1">
    <citation type="submission" date="2006-12" db="EMBL/GenBank/DDBJ databases">
        <title>Complete sequence of Halorhodospira halophila SL1.</title>
        <authorList>
            <consortium name="US DOE Joint Genome Institute"/>
            <person name="Copeland A."/>
            <person name="Lucas S."/>
            <person name="Lapidus A."/>
            <person name="Barry K."/>
            <person name="Detter J.C."/>
            <person name="Glavina del Rio T."/>
            <person name="Hammon N."/>
            <person name="Israni S."/>
            <person name="Dalin E."/>
            <person name="Tice H."/>
            <person name="Pitluck S."/>
            <person name="Saunders E."/>
            <person name="Brettin T."/>
            <person name="Bruce D."/>
            <person name="Han C."/>
            <person name="Tapia R."/>
            <person name="Schmutz J."/>
            <person name="Larimer F."/>
            <person name="Land M."/>
            <person name="Hauser L."/>
            <person name="Kyrpides N."/>
            <person name="Mikhailova N."/>
            <person name="Hoff W."/>
            <person name="Richardson P."/>
        </authorList>
    </citation>
    <scope>NUCLEOTIDE SEQUENCE [LARGE SCALE GENOMIC DNA]</scope>
    <source>
        <strain evidence="4">DSM 244 / SL1</strain>
    </source>
</reference>
<reference evidence="3 4" key="2">
    <citation type="journal article" date="2013" name="Stand. Genomic Sci.">
        <title>Complete genome sequence of Halorhodospira halophila SL1.</title>
        <authorList>
            <person name="Challacombe J.F."/>
            <person name="Majid S."/>
            <person name="Deole R."/>
            <person name="Brettin T.S."/>
            <person name="Bruce D."/>
            <person name="Delano S.F."/>
            <person name="Detter J.C."/>
            <person name="Gleasner C.D."/>
            <person name="Han C.S."/>
            <person name="Misra M."/>
            <person name="Reitenga K.G."/>
            <person name="Mikhailova N."/>
            <person name="Woyke T."/>
            <person name="Pitluck S."/>
            <person name="Nolan M."/>
            <person name="Land M.L."/>
            <person name="Saunders E."/>
            <person name="Tapia R."/>
            <person name="Lapidus A."/>
            <person name="Ivanova N."/>
            <person name="Hoff W.D."/>
        </authorList>
    </citation>
    <scope>NUCLEOTIDE SEQUENCE [LARGE SCALE GENOMIC DNA]</scope>
    <source>
        <strain evidence="4">DSM 244 / SL1</strain>
    </source>
</reference>
<protein>
    <submittedName>
        <fullName evidence="3">Uncharacterized protein</fullName>
    </submittedName>
</protein>
<gene>
    <name evidence="3" type="ordered locus">Hhal_0605</name>
</gene>
<dbReference type="OrthoDB" id="4091049at1224"/>
<dbReference type="KEGG" id="hha:Hhal_0605"/>
<evidence type="ECO:0000313" key="4">
    <source>
        <dbReference type="Proteomes" id="UP000000647"/>
    </source>
</evidence>
<sequence length="274" mass="30926">MILLAITVLVLLLALREVTTNRIHRTRDNPTAVRRWRAARRWLNLALVISALALLPTFIDQPQLPVIAEAHTLLSYAWPLILGAAAVAAAVAARTALPELHRERERRAAVARRNSDAAKGLNPSRISDELRQWIDQNAPAHRYRFDVETSAGIANIVVETEEARYALYVLPPEHASLGFTPALQRCARVAGVLNARGVLWVPGDGPEEPQRSRDHPVYVIYGSMTRIFDLIERNETALRRRRERQARLKDYAAASAERANEEEEAQRQRHSRAR</sequence>
<evidence type="ECO:0000256" key="2">
    <source>
        <dbReference type="SAM" id="Phobius"/>
    </source>
</evidence>
<name>A1WUM9_HALHL</name>
<evidence type="ECO:0000256" key="1">
    <source>
        <dbReference type="SAM" id="MobiDB-lite"/>
    </source>
</evidence>
<dbReference type="Proteomes" id="UP000000647">
    <property type="component" value="Chromosome"/>
</dbReference>